<sequence>TTHAQMDAETMKLAGLTEDMIRLSVGLEDIDDIVGDFENGFRAAKKPRLVVNK</sequence>
<comment type="cofactor">
    <cofactor evidence="1">
        <name>pyridoxal 5'-phosphate</name>
        <dbReference type="ChEBI" id="CHEBI:597326"/>
    </cofactor>
</comment>
<evidence type="ECO:0000256" key="1">
    <source>
        <dbReference type="ARBA" id="ARBA00001933"/>
    </source>
</evidence>
<dbReference type="InterPro" id="IPR015422">
    <property type="entry name" value="PyrdxlP-dep_Trfase_small"/>
</dbReference>
<dbReference type="InterPro" id="IPR000277">
    <property type="entry name" value="Cys/Met-Metab_PyrdxlP-dep_enz"/>
</dbReference>
<dbReference type="Pfam" id="PF01053">
    <property type="entry name" value="Cys_Met_Meta_PP"/>
    <property type="match status" value="1"/>
</dbReference>
<gene>
    <name evidence="3" type="ORF">METZ01_LOCUS134065</name>
</gene>
<protein>
    <submittedName>
        <fullName evidence="3">Uncharacterized protein</fullName>
    </submittedName>
</protein>
<organism evidence="3">
    <name type="scientific">marine metagenome</name>
    <dbReference type="NCBI Taxonomy" id="408172"/>
    <lineage>
        <taxon>unclassified sequences</taxon>
        <taxon>metagenomes</taxon>
        <taxon>ecological metagenomes</taxon>
    </lineage>
</organism>
<evidence type="ECO:0000313" key="3">
    <source>
        <dbReference type="EMBL" id="SVA81211.1"/>
    </source>
</evidence>
<dbReference type="GO" id="GO:0030170">
    <property type="term" value="F:pyridoxal phosphate binding"/>
    <property type="evidence" value="ECO:0007669"/>
    <property type="project" value="InterPro"/>
</dbReference>
<reference evidence="3" key="1">
    <citation type="submission" date="2018-05" db="EMBL/GenBank/DDBJ databases">
        <authorList>
            <person name="Lanie J.A."/>
            <person name="Ng W.-L."/>
            <person name="Kazmierczak K.M."/>
            <person name="Andrzejewski T.M."/>
            <person name="Davidsen T.M."/>
            <person name="Wayne K.J."/>
            <person name="Tettelin H."/>
            <person name="Glass J.I."/>
            <person name="Rusch D."/>
            <person name="Podicherti R."/>
            <person name="Tsui H.-C.T."/>
            <person name="Winkler M.E."/>
        </authorList>
    </citation>
    <scope>NUCLEOTIDE SEQUENCE</scope>
</reference>
<dbReference type="Gene3D" id="3.90.1150.10">
    <property type="entry name" value="Aspartate Aminotransferase, domain 1"/>
    <property type="match status" value="1"/>
</dbReference>
<dbReference type="AlphaFoldDB" id="A0A381YX58"/>
<dbReference type="GO" id="GO:0019346">
    <property type="term" value="P:transsulfuration"/>
    <property type="evidence" value="ECO:0007669"/>
    <property type="project" value="InterPro"/>
</dbReference>
<dbReference type="EMBL" id="UINC01019206">
    <property type="protein sequence ID" value="SVA81211.1"/>
    <property type="molecule type" value="Genomic_DNA"/>
</dbReference>
<keyword evidence="2" id="KW-0663">Pyridoxal phosphate</keyword>
<dbReference type="InterPro" id="IPR015424">
    <property type="entry name" value="PyrdxlP-dep_Trfase"/>
</dbReference>
<proteinExistence type="predicted"/>
<dbReference type="SUPFAM" id="SSF53383">
    <property type="entry name" value="PLP-dependent transferases"/>
    <property type="match status" value="1"/>
</dbReference>
<accession>A0A381YX58</accession>
<name>A0A381YX58_9ZZZZ</name>
<evidence type="ECO:0000256" key="2">
    <source>
        <dbReference type="ARBA" id="ARBA00022898"/>
    </source>
</evidence>
<feature type="non-terminal residue" evidence="3">
    <location>
        <position position="1"/>
    </location>
</feature>